<evidence type="ECO:0000256" key="2">
    <source>
        <dbReference type="SAM" id="MobiDB-lite"/>
    </source>
</evidence>
<evidence type="ECO:0000313" key="5">
    <source>
        <dbReference type="EMBL" id="PYH82814.1"/>
    </source>
</evidence>
<reference evidence="5 6" key="1">
    <citation type="submission" date="2016-12" db="EMBL/GenBank/DDBJ databases">
        <title>The genomes of Aspergillus section Nigri reveals drivers in fungal speciation.</title>
        <authorList>
            <consortium name="DOE Joint Genome Institute"/>
            <person name="Vesth T.C."/>
            <person name="Nybo J."/>
            <person name="Theobald S."/>
            <person name="Brandl J."/>
            <person name="Frisvad J.C."/>
            <person name="Nielsen K.F."/>
            <person name="Lyhne E.K."/>
            <person name="Kogle M.E."/>
            <person name="Kuo A."/>
            <person name="Riley R."/>
            <person name="Clum A."/>
            <person name="Nolan M."/>
            <person name="Lipzen A."/>
            <person name="Salamov A."/>
            <person name="Henrissat B."/>
            <person name="Wiebenga A."/>
            <person name="De Vries R.P."/>
            <person name="Grigoriev I.V."/>
            <person name="Mortensen U.H."/>
            <person name="Andersen M.R."/>
            <person name="Baker S.E."/>
        </authorList>
    </citation>
    <scope>NUCLEOTIDE SEQUENCE [LARGE SCALE GENOMIC DNA]</scope>
    <source>
        <strain evidence="5 6">CBS 121591</strain>
    </source>
</reference>
<dbReference type="AlphaFoldDB" id="A0A319CCB7"/>
<dbReference type="SUPFAM" id="SSF52540">
    <property type="entry name" value="P-loop containing nucleoside triphosphate hydrolases"/>
    <property type="match status" value="1"/>
</dbReference>
<proteinExistence type="predicted"/>
<sequence length="299" mass="34039">MLSHKMHEAWTDSRRSRSKKSNDGRELETLALSVREQIVKMYKAIIQYQISLARHYEHPGLLRFLEDFATPRGWAGMLQEIKDIEKSVTQHLSIMNTSTLVQIDKTLERLQAKVEDSYEVMNEVRGNTQTHKYRQFAQILAPKIAPQARFECFESQYKTACFEGTHVDVLGQIYAWVVSPGPEHIYWLRGIAGTGKSTISRTIATQCLNCLGGTFFFDQNQGELSTAPYLFPTLLRFARRLRIVYRISDRKPAKSIKTIEHLVRVAQQAAEALDSRAFLETGGAKPTSSIDSGCGHRWA</sequence>
<protein>
    <submittedName>
        <fullName evidence="5">Uncharacterized protein</fullName>
    </submittedName>
</protein>
<keyword evidence="6" id="KW-1185">Reference proteome</keyword>
<feature type="domain" description="NWD NACHT-NTPase N-terminal" evidence="3">
    <location>
        <begin position="27"/>
        <end position="90"/>
    </location>
</feature>
<evidence type="ECO:0000256" key="1">
    <source>
        <dbReference type="ARBA" id="ARBA00022737"/>
    </source>
</evidence>
<dbReference type="Pfam" id="PF17100">
    <property type="entry name" value="NACHT_N"/>
    <property type="match status" value="1"/>
</dbReference>
<evidence type="ECO:0000259" key="3">
    <source>
        <dbReference type="Pfam" id="PF17100"/>
    </source>
</evidence>
<evidence type="ECO:0000259" key="4">
    <source>
        <dbReference type="Pfam" id="PF24883"/>
    </source>
</evidence>
<organism evidence="5 6">
    <name type="scientific">Aspergillus uvarum CBS 121591</name>
    <dbReference type="NCBI Taxonomy" id="1448315"/>
    <lineage>
        <taxon>Eukaryota</taxon>
        <taxon>Fungi</taxon>
        <taxon>Dikarya</taxon>
        <taxon>Ascomycota</taxon>
        <taxon>Pezizomycotina</taxon>
        <taxon>Eurotiomycetes</taxon>
        <taxon>Eurotiomycetidae</taxon>
        <taxon>Eurotiales</taxon>
        <taxon>Aspergillaceae</taxon>
        <taxon>Aspergillus</taxon>
        <taxon>Aspergillus subgen. Circumdati</taxon>
    </lineage>
</organism>
<dbReference type="RefSeq" id="XP_025493014.1">
    <property type="nucleotide sequence ID" value="XM_025641341.1"/>
</dbReference>
<dbReference type="OrthoDB" id="674604at2759"/>
<gene>
    <name evidence="5" type="ORF">BO82DRAFT_57330</name>
</gene>
<dbReference type="EMBL" id="KZ821693">
    <property type="protein sequence ID" value="PYH82814.1"/>
    <property type="molecule type" value="Genomic_DNA"/>
</dbReference>
<feature type="domain" description="Nephrocystin 3-like N-terminal" evidence="4">
    <location>
        <begin position="174"/>
        <end position="236"/>
    </location>
</feature>
<evidence type="ECO:0000313" key="6">
    <source>
        <dbReference type="Proteomes" id="UP000248340"/>
    </source>
</evidence>
<name>A0A319CCB7_9EURO</name>
<keyword evidence="1" id="KW-0677">Repeat</keyword>
<dbReference type="Proteomes" id="UP000248340">
    <property type="component" value="Unassembled WGS sequence"/>
</dbReference>
<dbReference type="STRING" id="1448315.A0A319CCB7"/>
<feature type="region of interest" description="Disordered" evidence="2">
    <location>
        <begin position="1"/>
        <end position="25"/>
    </location>
</feature>
<dbReference type="VEuPathDB" id="FungiDB:BO82DRAFT_57330"/>
<dbReference type="InterPro" id="IPR031359">
    <property type="entry name" value="NACHT_N"/>
</dbReference>
<dbReference type="Pfam" id="PF24883">
    <property type="entry name" value="NPHP3_N"/>
    <property type="match status" value="1"/>
</dbReference>
<dbReference type="GeneID" id="37144083"/>
<dbReference type="InterPro" id="IPR027417">
    <property type="entry name" value="P-loop_NTPase"/>
</dbReference>
<accession>A0A319CCB7</accession>
<dbReference type="InterPro" id="IPR056884">
    <property type="entry name" value="NPHP3-like_N"/>
</dbReference>